<dbReference type="EMBL" id="HADZ01010086">
    <property type="protein sequence ID" value="SBP74027.1"/>
    <property type="molecule type" value="Transcribed_RNA"/>
</dbReference>
<protein>
    <submittedName>
        <fullName evidence="2">ADAMTS-like 2</fullName>
    </submittedName>
</protein>
<gene>
    <name evidence="2" type="primary">ADAMTSL2</name>
</gene>
<reference evidence="2" key="1">
    <citation type="submission" date="2016-05" db="EMBL/GenBank/DDBJ databases">
        <authorList>
            <person name="Lavstsen T."/>
            <person name="Jespersen J.S."/>
        </authorList>
    </citation>
    <scope>NUCLEOTIDE SEQUENCE</scope>
    <source>
        <tissue evidence="2">Brain</tissue>
    </source>
</reference>
<dbReference type="AlphaFoldDB" id="A0A1A8C2B9"/>
<feature type="non-terminal residue" evidence="2">
    <location>
        <position position="77"/>
    </location>
</feature>
<reference evidence="2" key="2">
    <citation type="submission" date="2016-06" db="EMBL/GenBank/DDBJ databases">
        <title>The genome of a short-lived fish provides insights into sex chromosome evolution and the genetic control of aging.</title>
        <authorList>
            <person name="Reichwald K."/>
            <person name="Felder M."/>
            <person name="Petzold A."/>
            <person name="Koch P."/>
            <person name="Groth M."/>
            <person name="Platzer M."/>
        </authorList>
    </citation>
    <scope>NUCLEOTIDE SEQUENCE</scope>
    <source>
        <tissue evidence="2">Brain</tissue>
    </source>
</reference>
<sequence length="77" mass="8766">AFSRMSPGTSWRQVMLMVRRVKRPTRSMRRRRPLAVTRTKPRPLSSQGTAANQRALPNRPPTVVPWTPDRTQPTSSG</sequence>
<proteinExistence type="predicted"/>
<evidence type="ECO:0000256" key="1">
    <source>
        <dbReference type="SAM" id="MobiDB-lite"/>
    </source>
</evidence>
<feature type="region of interest" description="Disordered" evidence="1">
    <location>
        <begin position="22"/>
        <end position="77"/>
    </location>
</feature>
<accession>A0A1A8C2B9</accession>
<evidence type="ECO:0000313" key="2">
    <source>
        <dbReference type="EMBL" id="SBP74027.1"/>
    </source>
</evidence>
<name>A0A1A8C2B9_NOTKA</name>
<feature type="non-terminal residue" evidence="2">
    <location>
        <position position="1"/>
    </location>
</feature>
<organism evidence="2">
    <name type="scientific">Nothobranchius kadleci</name>
    <name type="common">African annual killifish</name>
    <dbReference type="NCBI Taxonomy" id="1051664"/>
    <lineage>
        <taxon>Eukaryota</taxon>
        <taxon>Metazoa</taxon>
        <taxon>Chordata</taxon>
        <taxon>Craniata</taxon>
        <taxon>Vertebrata</taxon>
        <taxon>Euteleostomi</taxon>
        <taxon>Actinopterygii</taxon>
        <taxon>Neopterygii</taxon>
        <taxon>Teleostei</taxon>
        <taxon>Neoteleostei</taxon>
        <taxon>Acanthomorphata</taxon>
        <taxon>Ovalentaria</taxon>
        <taxon>Atherinomorphae</taxon>
        <taxon>Cyprinodontiformes</taxon>
        <taxon>Nothobranchiidae</taxon>
        <taxon>Nothobranchius</taxon>
    </lineage>
</organism>
<feature type="compositionally biased region" description="Basic residues" evidence="1">
    <location>
        <begin position="22"/>
        <end position="33"/>
    </location>
</feature>